<dbReference type="GO" id="GO:0003700">
    <property type="term" value="F:DNA-binding transcription factor activity"/>
    <property type="evidence" value="ECO:0007669"/>
    <property type="project" value="InterPro"/>
</dbReference>
<evidence type="ECO:0000313" key="4">
    <source>
        <dbReference type="Proteomes" id="UP000570166"/>
    </source>
</evidence>
<dbReference type="SUPFAM" id="SSF46785">
    <property type="entry name" value="Winged helix' DNA-binding domain"/>
    <property type="match status" value="1"/>
</dbReference>
<evidence type="ECO:0000259" key="2">
    <source>
        <dbReference type="PROSITE" id="PS51186"/>
    </source>
</evidence>
<name>A0A838L0W3_9SPHN</name>
<protein>
    <submittedName>
        <fullName evidence="3">GNAT family N-acetyltransferase</fullName>
    </submittedName>
</protein>
<dbReference type="InterPro" id="IPR039422">
    <property type="entry name" value="MarR/SlyA-like"/>
</dbReference>
<dbReference type="Gene3D" id="1.10.10.10">
    <property type="entry name" value="Winged helix-like DNA-binding domain superfamily/Winged helix DNA-binding domain"/>
    <property type="match status" value="1"/>
</dbReference>
<dbReference type="InterPro" id="IPR000182">
    <property type="entry name" value="GNAT_dom"/>
</dbReference>
<dbReference type="PANTHER" id="PTHR33164">
    <property type="entry name" value="TRANSCRIPTIONAL REGULATOR, MARR FAMILY"/>
    <property type="match status" value="1"/>
</dbReference>
<dbReference type="SUPFAM" id="SSF55729">
    <property type="entry name" value="Acyl-CoA N-acyltransferases (Nat)"/>
    <property type="match status" value="1"/>
</dbReference>
<dbReference type="CDD" id="cd04301">
    <property type="entry name" value="NAT_SF"/>
    <property type="match status" value="1"/>
</dbReference>
<dbReference type="Proteomes" id="UP000570166">
    <property type="component" value="Unassembled WGS sequence"/>
</dbReference>
<dbReference type="Pfam" id="PF00583">
    <property type="entry name" value="Acetyltransf_1"/>
    <property type="match status" value="1"/>
</dbReference>
<dbReference type="InterPro" id="IPR000835">
    <property type="entry name" value="HTH_MarR-typ"/>
</dbReference>
<dbReference type="PROSITE" id="PS50995">
    <property type="entry name" value="HTH_MARR_2"/>
    <property type="match status" value="1"/>
</dbReference>
<proteinExistence type="predicted"/>
<dbReference type="PANTHER" id="PTHR33164:SF43">
    <property type="entry name" value="HTH-TYPE TRANSCRIPTIONAL REPRESSOR YETL"/>
    <property type="match status" value="1"/>
</dbReference>
<comment type="caution">
    <text evidence="3">The sequence shown here is derived from an EMBL/GenBank/DDBJ whole genome shotgun (WGS) entry which is preliminary data.</text>
</comment>
<dbReference type="InterPro" id="IPR036388">
    <property type="entry name" value="WH-like_DNA-bd_sf"/>
</dbReference>
<dbReference type="GO" id="GO:0006950">
    <property type="term" value="P:response to stress"/>
    <property type="evidence" value="ECO:0007669"/>
    <property type="project" value="TreeGrafter"/>
</dbReference>
<organism evidence="3 4">
    <name type="scientific">Sphingomonas chungangi</name>
    <dbReference type="NCBI Taxonomy" id="2683589"/>
    <lineage>
        <taxon>Bacteria</taxon>
        <taxon>Pseudomonadati</taxon>
        <taxon>Pseudomonadota</taxon>
        <taxon>Alphaproteobacteria</taxon>
        <taxon>Sphingomonadales</taxon>
        <taxon>Sphingomonadaceae</taxon>
        <taxon>Sphingomonas</taxon>
    </lineage>
</organism>
<accession>A0A838L0W3</accession>
<dbReference type="Gene3D" id="3.40.630.30">
    <property type="match status" value="1"/>
</dbReference>
<dbReference type="Pfam" id="PF12802">
    <property type="entry name" value="MarR_2"/>
    <property type="match status" value="1"/>
</dbReference>
<sequence length="317" mass="34898">MARDILVDLGELFLGSRLKRLAERLQADAARVAQAAGLAIQPAQFPLLAAIDRYGPLTVGEAVDALGLSQPAVTRCANGLVEAGLIEVERSDADLRQRQLHLSGAGRAAMAQAKQAMWPQLGGAVKQLCAPLTGGLLDQVAQIEAALETMSLEERARRWSPALKVREYEDALANDFHRINAEWISSMFRLEENDIQILTRPRELIVDRGGTILFVEADGLGVVGTCALIRIEDGVFELTKMGVLERARGRKAGEFLLAATLERARAMGIEMLYLLTNSRCASAIHLYEKLGFVHDAEIMQRYATRYERCDVAMRWKG</sequence>
<dbReference type="AlphaFoldDB" id="A0A838L0W3"/>
<dbReference type="SMART" id="SM00347">
    <property type="entry name" value="HTH_MARR"/>
    <property type="match status" value="1"/>
</dbReference>
<dbReference type="InterPro" id="IPR036390">
    <property type="entry name" value="WH_DNA-bd_sf"/>
</dbReference>
<dbReference type="PROSITE" id="PS51186">
    <property type="entry name" value="GNAT"/>
    <property type="match status" value="1"/>
</dbReference>
<feature type="domain" description="HTH marR-type" evidence="1">
    <location>
        <begin position="11"/>
        <end position="152"/>
    </location>
</feature>
<keyword evidence="3" id="KW-0808">Transferase</keyword>
<dbReference type="GO" id="GO:0016747">
    <property type="term" value="F:acyltransferase activity, transferring groups other than amino-acyl groups"/>
    <property type="evidence" value="ECO:0007669"/>
    <property type="project" value="InterPro"/>
</dbReference>
<dbReference type="RefSeq" id="WP_160365191.1">
    <property type="nucleotide sequence ID" value="NZ_JACEIB010000001.1"/>
</dbReference>
<evidence type="ECO:0000313" key="3">
    <source>
        <dbReference type="EMBL" id="MBA2933133.1"/>
    </source>
</evidence>
<reference evidence="3 4" key="1">
    <citation type="submission" date="2020-07" db="EMBL/GenBank/DDBJ databases">
        <authorList>
            <person name="Sun Q."/>
        </authorList>
    </citation>
    <scope>NUCLEOTIDE SEQUENCE [LARGE SCALE GENOMIC DNA]</scope>
    <source>
        <strain evidence="3 4">CGMCC 1.13654</strain>
    </source>
</reference>
<dbReference type="EMBL" id="JACEIB010000001">
    <property type="protein sequence ID" value="MBA2933133.1"/>
    <property type="molecule type" value="Genomic_DNA"/>
</dbReference>
<keyword evidence="4" id="KW-1185">Reference proteome</keyword>
<feature type="domain" description="N-acetyltransferase" evidence="2">
    <location>
        <begin position="163"/>
        <end position="317"/>
    </location>
</feature>
<gene>
    <name evidence="3" type="ORF">HZF05_03385</name>
</gene>
<evidence type="ECO:0000259" key="1">
    <source>
        <dbReference type="PROSITE" id="PS50995"/>
    </source>
</evidence>
<dbReference type="InterPro" id="IPR016181">
    <property type="entry name" value="Acyl_CoA_acyltransferase"/>
</dbReference>